<evidence type="ECO:0000313" key="1">
    <source>
        <dbReference type="EMBL" id="GIF82650.1"/>
    </source>
</evidence>
<organism evidence="1 2">
    <name type="scientific">Catellatospora bangladeshensis</name>
    <dbReference type="NCBI Taxonomy" id="310355"/>
    <lineage>
        <taxon>Bacteria</taxon>
        <taxon>Bacillati</taxon>
        <taxon>Actinomycetota</taxon>
        <taxon>Actinomycetes</taxon>
        <taxon>Micromonosporales</taxon>
        <taxon>Micromonosporaceae</taxon>
        <taxon>Catellatospora</taxon>
    </lineage>
</organism>
<evidence type="ECO:0008006" key="3">
    <source>
        <dbReference type="Google" id="ProtNLM"/>
    </source>
</evidence>
<dbReference type="Proteomes" id="UP000601223">
    <property type="component" value="Unassembled WGS sequence"/>
</dbReference>
<accession>A0A8J3JPL0</accession>
<evidence type="ECO:0000313" key="2">
    <source>
        <dbReference type="Proteomes" id="UP000601223"/>
    </source>
</evidence>
<keyword evidence="2" id="KW-1185">Reference proteome</keyword>
<proteinExistence type="predicted"/>
<gene>
    <name evidence="1" type="ORF">Cba03nite_39990</name>
</gene>
<sequence length="322" mass="34408">MGSGRWSTDVYSAAAKYRAATGTSAFAHSDSGARAVHDALNPHGVTVRESRDSDQHPQSTPIAILFDVTGSMGSVPRMLQTKLPELFGLLIRKDYCTDPQILFGAIGDATCDKAPLQIGQFESDNRMDDDLGRILLEGGGGGQRTESYELAMYFMARHTALDATARGRRGYLFIIGDEMAYRQVKPAEVRRFIGDTITEPISTEAILAELRRSYDVYFIMPAHAGHTGDPEILAYWRGLLGQHVIELDDLDAVCETIALTVGLGEDATDLDSGLTDLAEAGSSAGATVGKALAPLGSTRGALVRSALPAGFGGDRATPVTRL</sequence>
<comment type="caution">
    <text evidence="1">The sequence shown here is derived from an EMBL/GenBank/DDBJ whole genome shotgun (WGS) entry which is preliminary data.</text>
</comment>
<protein>
    <recommendedName>
        <fullName evidence="3">VWA domain-containing protein</fullName>
    </recommendedName>
</protein>
<dbReference type="AlphaFoldDB" id="A0A8J3JPL0"/>
<reference evidence="1 2" key="1">
    <citation type="submission" date="2021-01" db="EMBL/GenBank/DDBJ databases">
        <title>Whole genome shotgun sequence of Catellatospora bangladeshensis NBRC 107357.</title>
        <authorList>
            <person name="Komaki H."/>
            <person name="Tamura T."/>
        </authorList>
    </citation>
    <scope>NUCLEOTIDE SEQUENCE [LARGE SCALE GENOMIC DNA]</scope>
    <source>
        <strain evidence="1 2">NBRC 107357</strain>
    </source>
</reference>
<dbReference type="RefSeq" id="WP_203748240.1">
    <property type="nucleotide sequence ID" value="NZ_BONF01000022.1"/>
</dbReference>
<name>A0A8J3JPL0_9ACTN</name>
<dbReference type="EMBL" id="BONF01000022">
    <property type="protein sequence ID" value="GIF82650.1"/>
    <property type="molecule type" value="Genomic_DNA"/>
</dbReference>